<sequence length="152" mass="17899">MNFQLNTYIILICLTISMISCKNKNSKSEKENEKGVNSEFKSSVDEEKITEQLQGNWKETEYPFRKVEFKKSMVKFTEEGMVEEPSFEKFQISTECPFDVRNIKNTEADDIFIVLEKNNRCEKLKISNDSLIISGYNVATKNNYRIFYKKEK</sequence>
<comment type="caution">
    <text evidence="1">The sequence shown here is derived from an EMBL/GenBank/DDBJ whole genome shotgun (WGS) entry which is preliminary data.</text>
</comment>
<name>A0ABU1K340_9FLAO</name>
<protein>
    <recommendedName>
        <fullName evidence="3">Lipocalin-like domain-containing protein</fullName>
    </recommendedName>
</protein>
<dbReference type="EMBL" id="JAVDQA010000001">
    <property type="protein sequence ID" value="MDR6300031.1"/>
    <property type="molecule type" value="Genomic_DNA"/>
</dbReference>
<evidence type="ECO:0000313" key="1">
    <source>
        <dbReference type="EMBL" id="MDR6300031.1"/>
    </source>
</evidence>
<reference evidence="1 2" key="1">
    <citation type="submission" date="2023-07" db="EMBL/GenBank/DDBJ databases">
        <title>Genomic Encyclopedia of Type Strains, Phase IV (KMG-IV): sequencing the most valuable type-strain genomes for metagenomic binning, comparative biology and taxonomic classification.</title>
        <authorList>
            <person name="Goeker M."/>
        </authorList>
    </citation>
    <scope>NUCLEOTIDE SEQUENCE [LARGE SCALE GENOMIC DNA]</scope>
    <source>
        <strain evidence="1 2">DSM 102814</strain>
    </source>
</reference>
<gene>
    <name evidence="1" type="ORF">GGR31_000647</name>
</gene>
<dbReference type="RefSeq" id="WP_309726939.1">
    <property type="nucleotide sequence ID" value="NZ_JAVDQA010000001.1"/>
</dbReference>
<organism evidence="1 2">
    <name type="scientific">Mesonia maritima</name>
    <dbReference type="NCBI Taxonomy" id="1793873"/>
    <lineage>
        <taxon>Bacteria</taxon>
        <taxon>Pseudomonadati</taxon>
        <taxon>Bacteroidota</taxon>
        <taxon>Flavobacteriia</taxon>
        <taxon>Flavobacteriales</taxon>
        <taxon>Flavobacteriaceae</taxon>
        <taxon>Mesonia</taxon>
    </lineage>
</organism>
<evidence type="ECO:0000313" key="2">
    <source>
        <dbReference type="Proteomes" id="UP001257659"/>
    </source>
</evidence>
<proteinExistence type="predicted"/>
<keyword evidence="2" id="KW-1185">Reference proteome</keyword>
<accession>A0ABU1K340</accession>
<evidence type="ECO:0008006" key="3">
    <source>
        <dbReference type="Google" id="ProtNLM"/>
    </source>
</evidence>
<dbReference type="Proteomes" id="UP001257659">
    <property type="component" value="Unassembled WGS sequence"/>
</dbReference>